<dbReference type="EMBL" id="AJWZ01000518">
    <property type="protein sequence ID" value="EKC76605.1"/>
    <property type="molecule type" value="Genomic_DNA"/>
</dbReference>
<evidence type="ECO:0000256" key="1">
    <source>
        <dbReference type="SAM" id="Coils"/>
    </source>
</evidence>
<dbReference type="InterPro" id="IPR025586">
    <property type="entry name" value="PcfJ"/>
</dbReference>
<feature type="coiled-coil region" evidence="1">
    <location>
        <begin position="27"/>
        <end position="54"/>
    </location>
</feature>
<protein>
    <recommendedName>
        <fullName evidence="3">PcfJ-like protein</fullName>
    </recommendedName>
</protein>
<reference evidence="2" key="1">
    <citation type="journal article" date="2013" name="Environ. Microbiol.">
        <title>Microbiota from the distal guts of lean and obese adolescents exhibit partial functional redundancy besides clear differences in community structure.</title>
        <authorList>
            <person name="Ferrer M."/>
            <person name="Ruiz A."/>
            <person name="Lanza F."/>
            <person name="Haange S.B."/>
            <person name="Oberbach A."/>
            <person name="Till H."/>
            <person name="Bargiela R."/>
            <person name="Campoy C."/>
            <person name="Segura M.T."/>
            <person name="Richter M."/>
            <person name="von Bergen M."/>
            <person name="Seifert J."/>
            <person name="Suarez A."/>
        </authorList>
    </citation>
    <scope>NUCLEOTIDE SEQUENCE</scope>
</reference>
<keyword evidence="1" id="KW-0175">Coiled coil</keyword>
<sequence>EMGKDIRSPHYICPDNLEAEHDRISEKIRAKKEKERTEEEIRKALKNEDKFKEMKSRFFGLMFTDGNIVVRMLESVREHVLEGKAMHHCVGSGTNYSLNPDCIIFSARIAEQRVETVEFSLEQMKVVQCHGLQNKDTEHHADIINLVNSNARLIEQRMVATT</sequence>
<evidence type="ECO:0008006" key="3">
    <source>
        <dbReference type="Google" id="ProtNLM"/>
    </source>
</evidence>
<organism evidence="2">
    <name type="scientific">human gut metagenome</name>
    <dbReference type="NCBI Taxonomy" id="408170"/>
    <lineage>
        <taxon>unclassified sequences</taxon>
        <taxon>metagenomes</taxon>
        <taxon>organismal metagenomes</taxon>
    </lineage>
</organism>
<proteinExistence type="predicted"/>
<accession>K1UEH3</accession>
<name>K1UEH3_9ZZZZ</name>
<gene>
    <name evidence="2" type="ORF">OBE_00759</name>
</gene>
<dbReference type="Pfam" id="PF14284">
    <property type="entry name" value="PcfJ"/>
    <property type="match status" value="1"/>
</dbReference>
<comment type="caution">
    <text evidence="2">The sequence shown here is derived from an EMBL/GenBank/DDBJ whole genome shotgun (WGS) entry which is preliminary data.</text>
</comment>
<evidence type="ECO:0000313" key="2">
    <source>
        <dbReference type="EMBL" id="EKC76605.1"/>
    </source>
</evidence>
<feature type="non-terminal residue" evidence="2">
    <location>
        <position position="1"/>
    </location>
</feature>
<dbReference type="AlphaFoldDB" id="K1UEH3"/>